<dbReference type="PANTHER" id="PTHR43394:SF1">
    <property type="entry name" value="ATP-BINDING CASSETTE SUB-FAMILY B MEMBER 10, MITOCHONDRIAL"/>
    <property type="match status" value="1"/>
</dbReference>
<evidence type="ECO:0000313" key="11">
    <source>
        <dbReference type="EMBL" id="KAK4077638.1"/>
    </source>
</evidence>
<feature type="transmembrane region" description="Helical" evidence="8">
    <location>
        <begin position="275"/>
        <end position="293"/>
    </location>
</feature>
<evidence type="ECO:0000256" key="3">
    <source>
        <dbReference type="ARBA" id="ARBA00022741"/>
    </source>
</evidence>
<evidence type="ECO:0000256" key="6">
    <source>
        <dbReference type="ARBA" id="ARBA00023136"/>
    </source>
</evidence>
<keyword evidence="4" id="KW-0067">ATP-binding</keyword>
<dbReference type="CDD" id="cd03249">
    <property type="entry name" value="ABC_MTABC3_MDL1_MDL2"/>
    <property type="match status" value="2"/>
</dbReference>
<dbReference type="SMART" id="SM00382">
    <property type="entry name" value="AAA"/>
    <property type="match status" value="2"/>
</dbReference>
<dbReference type="Gene3D" id="1.20.1560.10">
    <property type="entry name" value="ABC transporter type 1, transmembrane domain"/>
    <property type="match status" value="1"/>
</dbReference>
<dbReference type="SUPFAM" id="SSF52540">
    <property type="entry name" value="P-loop containing nucleoside triphosphate hydrolases"/>
    <property type="match status" value="2"/>
</dbReference>
<dbReference type="Proteomes" id="UP001287286">
    <property type="component" value="Unassembled WGS sequence"/>
</dbReference>
<evidence type="ECO:0008006" key="13">
    <source>
        <dbReference type="Google" id="ProtNLM"/>
    </source>
</evidence>
<evidence type="ECO:0000256" key="5">
    <source>
        <dbReference type="ARBA" id="ARBA00022989"/>
    </source>
</evidence>
<comment type="subcellular location">
    <subcellularLocation>
        <location evidence="1">Membrane</location>
        <topology evidence="1">Multi-pass membrane protein</topology>
    </subcellularLocation>
</comment>
<feature type="domain" description="ABC transmembrane type-1" evidence="10">
    <location>
        <begin position="775"/>
        <end position="1059"/>
    </location>
</feature>
<feature type="transmembrane region" description="Helical" evidence="8">
    <location>
        <begin position="891"/>
        <end position="911"/>
    </location>
</feature>
<keyword evidence="6 8" id="KW-0472">Membrane</keyword>
<dbReference type="PROSITE" id="PS50893">
    <property type="entry name" value="ABC_TRANSPORTER_2"/>
    <property type="match status" value="2"/>
</dbReference>
<dbReference type="SUPFAM" id="SSF90123">
    <property type="entry name" value="ABC transporter transmembrane region"/>
    <property type="match status" value="2"/>
</dbReference>
<evidence type="ECO:0000259" key="10">
    <source>
        <dbReference type="PROSITE" id="PS50929"/>
    </source>
</evidence>
<dbReference type="InterPro" id="IPR003439">
    <property type="entry name" value="ABC_transporter-like_ATP-bd"/>
</dbReference>
<dbReference type="EMBL" id="JAWRVI010000094">
    <property type="protein sequence ID" value="KAK4077638.1"/>
    <property type="molecule type" value="Genomic_DNA"/>
</dbReference>
<dbReference type="InterPro" id="IPR039421">
    <property type="entry name" value="Type_1_exporter"/>
</dbReference>
<feature type="transmembrane region" description="Helical" evidence="8">
    <location>
        <begin position="249"/>
        <end position="269"/>
    </location>
</feature>
<dbReference type="CDD" id="cd18577">
    <property type="entry name" value="ABC_6TM_Pgp_ABCB1_D1_like"/>
    <property type="match status" value="1"/>
</dbReference>
<protein>
    <recommendedName>
        <fullName evidence="13">Multidrug resistance protein 1</fullName>
    </recommendedName>
</protein>
<dbReference type="InterPro" id="IPR036640">
    <property type="entry name" value="ABC1_TM_sf"/>
</dbReference>
<dbReference type="InterPro" id="IPR011527">
    <property type="entry name" value="ABC1_TM_dom"/>
</dbReference>
<evidence type="ECO:0000256" key="1">
    <source>
        <dbReference type="ARBA" id="ARBA00004141"/>
    </source>
</evidence>
<dbReference type="PANTHER" id="PTHR43394">
    <property type="entry name" value="ATP-DEPENDENT PERMEASE MDL1, MITOCHONDRIAL"/>
    <property type="match status" value="1"/>
</dbReference>
<feature type="domain" description="ABC transmembrane type-1" evidence="10">
    <location>
        <begin position="83"/>
        <end position="417"/>
    </location>
</feature>
<feature type="transmembrane region" description="Helical" evidence="8">
    <location>
        <begin position="352"/>
        <end position="377"/>
    </location>
</feature>
<feature type="transmembrane region" description="Helical" evidence="8">
    <location>
        <begin position="1032"/>
        <end position="1051"/>
    </location>
</feature>
<feature type="region of interest" description="Disordered" evidence="7">
    <location>
        <begin position="702"/>
        <end position="729"/>
    </location>
</feature>
<dbReference type="InterPro" id="IPR027417">
    <property type="entry name" value="P-loop_NTPase"/>
</dbReference>
<dbReference type="PROSITE" id="PS00211">
    <property type="entry name" value="ABC_TRANSPORTER_1"/>
    <property type="match status" value="2"/>
</dbReference>
<keyword evidence="3" id="KW-0547">Nucleotide-binding</keyword>
<evidence type="ECO:0000313" key="12">
    <source>
        <dbReference type="Proteomes" id="UP001287286"/>
    </source>
</evidence>
<keyword evidence="5 8" id="KW-1133">Transmembrane helix</keyword>
<feature type="domain" description="ABC transporter" evidence="9">
    <location>
        <begin position="452"/>
        <end position="697"/>
    </location>
</feature>
<evidence type="ECO:0000256" key="7">
    <source>
        <dbReference type="SAM" id="MobiDB-lite"/>
    </source>
</evidence>
<feature type="transmembrane region" description="Helical" evidence="8">
    <location>
        <begin position="999"/>
        <end position="1020"/>
    </location>
</feature>
<dbReference type="InterPro" id="IPR003593">
    <property type="entry name" value="AAA+_ATPase"/>
</dbReference>
<evidence type="ECO:0000256" key="4">
    <source>
        <dbReference type="ARBA" id="ARBA00022840"/>
    </source>
</evidence>
<gene>
    <name evidence="11" type="ORF">Purlil1_12233</name>
</gene>
<feature type="transmembrane region" description="Helical" evidence="8">
    <location>
        <begin position="177"/>
        <end position="198"/>
    </location>
</feature>
<evidence type="ECO:0000259" key="9">
    <source>
        <dbReference type="PROSITE" id="PS50893"/>
    </source>
</evidence>
<feature type="transmembrane region" description="Helical" evidence="8">
    <location>
        <begin position="917"/>
        <end position="935"/>
    </location>
</feature>
<proteinExistence type="predicted"/>
<evidence type="ECO:0000256" key="2">
    <source>
        <dbReference type="ARBA" id="ARBA00022692"/>
    </source>
</evidence>
<dbReference type="Pfam" id="PF00005">
    <property type="entry name" value="ABC_tran"/>
    <property type="match status" value="2"/>
</dbReference>
<keyword evidence="12" id="KW-1185">Reference proteome</keyword>
<feature type="compositionally biased region" description="Basic and acidic residues" evidence="7">
    <location>
        <begin position="1094"/>
        <end position="1103"/>
    </location>
</feature>
<feature type="domain" description="ABC transporter" evidence="9">
    <location>
        <begin position="1116"/>
        <end position="1354"/>
    </location>
</feature>
<sequence length="1362" mass="147890">MMAAPTSTTAVDEAVAIKVAEDSLASGGGEKKAAPTNTSSGNDDESPGSAPLREERKGDDSSFKYFMRVFTYNDGKGWFMNGVALVCMIAAGTVLPLMDIVFGKFINVFNDFVTGELTADGYMDEVGKYTYVFLPSASLPMLCTVSVFRLLFAFPTLGREGVERQMGESLLTLGSLYFVYLFIAKFALTYAWTVLVNITAIRTTKKLRVDFVRQTLRQEISFFDAPSSSVSGQITTNGNLVNNGISEKLGLTIQAVASFVTAFVVAFAVQWKLTLILLAIVPLNLIVTIWCVVEDTVLEYRMFDIYSESGSLAEEAFSTIRTAHAFWAFPKLVERFGTILERARRVGKRKSLIYAILFPVEFFCVIAGYALAFWQGIRMYSTGEIQQPGTVVTVIFAVLVAAQALTQIAPQTIAISKATAAAQDLFAIIDRKSAIDSLSAEGTRIADFTGDVKLRGVKFSYPSRPGVPVLHGLDLDIPSDKTTALVGASGSGKSTIFGMLERWYAISAGTITLDGHRLEDLNLQWLRTNIRLVQQEPTLFSGTIYQNVVDGLTGTDMVDLADDEKRRLVREACQAAYAHDFIEDLPKGYETYIGERGASLSGGQKQRIVIARSIISNPKVLLLDEATSALDPNAEKIVQAALNNVAKGRTMVVIAHRLSTIRDADNIVVMSKGETVESGTHAELIALGGAYARLVQAQDLGKGGGGGGAAEDGDEESEEERGGKPPVDLDVALTRASTTGTIPGADGKEDDEQYGLLHGLFLILKEQRSLWWPMAVTMLCCLVGGGTYPALAVLFSKTMRAFETIDVSKGNFFSLMFFVVALANFVAYFIAGWLANILAQTVMKFYRGEIFDNTLRQDMAFFDDPDNSTGALVSRLASEPTSLQELLSMNVALLVINVVNLVSSSVLAIAVGWKLGLVLAFGALPVLVGAGYVRIRLEFKFEDDTAGRFAQSSGVAAEAVMGIRTVSSLALERAVVERYEERLRGIAGAAIGSLGWKMLFYALSQSVSFLAMALGFWYGGKLVSTGEYSTDQFYTVFIAVVFSGESAAMLFQYTTSITKARGAINYIFRLRRQRLLFDAPFDDEASCGGGGSSSHHDTDEKETAAATTPTARGTEVVCDSVEFSYPLRPKIKVLRGIDATIRSGRMVAFVGASGCGKSTMIALLQRFYDPSSGELRANGDDIKTLDRCRYRRDVALVQQEPVLYQGSIRENVSLGLERGEPSSAEVEAACRAANVWDFVASLPQGLDTPCGNQGLSLSGGQRQRIAIARALIRKPRMLLLDEATSALDTESEKVVKEALDRASAGRTTIAVAHRLSTVRDADMIVVFAKGRIMERGTHDELLDRRGLYYEMVLGQSLDREAA</sequence>
<feature type="transmembrane region" description="Helical" evidence="8">
    <location>
        <begin position="770"/>
        <end position="795"/>
    </location>
</feature>
<evidence type="ECO:0000256" key="8">
    <source>
        <dbReference type="SAM" id="Phobius"/>
    </source>
</evidence>
<dbReference type="PROSITE" id="PS50929">
    <property type="entry name" value="ABC_TM1F"/>
    <property type="match status" value="2"/>
</dbReference>
<dbReference type="InterPro" id="IPR017871">
    <property type="entry name" value="ABC_transporter-like_CS"/>
</dbReference>
<comment type="caution">
    <text evidence="11">The sequence shown here is derived from an EMBL/GenBank/DDBJ whole genome shotgun (WGS) entry which is preliminary data.</text>
</comment>
<dbReference type="Gene3D" id="3.40.50.300">
    <property type="entry name" value="P-loop containing nucleotide triphosphate hydrolases"/>
    <property type="match status" value="2"/>
</dbReference>
<dbReference type="CDD" id="cd18578">
    <property type="entry name" value="ABC_6TM_Pgp_ABCB1_D2_like"/>
    <property type="match status" value="1"/>
</dbReference>
<dbReference type="Pfam" id="PF00664">
    <property type="entry name" value="ABC_membrane"/>
    <property type="match status" value="2"/>
</dbReference>
<feature type="region of interest" description="Disordered" evidence="7">
    <location>
        <begin position="22"/>
        <end position="56"/>
    </location>
</feature>
<reference evidence="11 12" key="1">
    <citation type="journal article" date="2024" name="Microbiol. Resour. Announc.">
        <title>Genome annotations for the ascomycete fungi Trichoderma harzianum, Trichoderma aggressivum, and Purpureocillium lilacinum.</title>
        <authorList>
            <person name="Beijen E.P.W."/>
            <person name="Ohm R.A."/>
        </authorList>
    </citation>
    <scope>NUCLEOTIDE SEQUENCE [LARGE SCALE GENOMIC DNA]</scope>
    <source>
        <strain evidence="11 12">CBS 150709</strain>
    </source>
</reference>
<keyword evidence="2 8" id="KW-0812">Transmembrane</keyword>
<name>A0ABR0BII0_PURLI</name>
<feature type="region of interest" description="Disordered" evidence="7">
    <location>
        <begin position="1088"/>
        <end position="1111"/>
    </location>
</feature>
<accession>A0ABR0BII0</accession>
<feature type="transmembrane region" description="Helical" evidence="8">
    <location>
        <begin position="815"/>
        <end position="839"/>
    </location>
</feature>
<feature type="transmembrane region" description="Helical" evidence="8">
    <location>
        <begin position="78"/>
        <end position="98"/>
    </location>
</feature>
<organism evidence="11 12">
    <name type="scientific">Purpureocillium lilacinum</name>
    <name type="common">Paecilomyces lilacinus</name>
    <dbReference type="NCBI Taxonomy" id="33203"/>
    <lineage>
        <taxon>Eukaryota</taxon>
        <taxon>Fungi</taxon>
        <taxon>Dikarya</taxon>
        <taxon>Ascomycota</taxon>
        <taxon>Pezizomycotina</taxon>
        <taxon>Sordariomycetes</taxon>
        <taxon>Hypocreomycetidae</taxon>
        <taxon>Hypocreales</taxon>
        <taxon>Ophiocordycipitaceae</taxon>
        <taxon>Purpureocillium</taxon>
    </lineage>
</organism>